<evidence type="ECO:0000313" key="11">
    <source>
        <dbReference type="Proteomes" id="UP000034687"/>
    </source>
</evidence>
<dbReference type="GO" id="GO:0004190">
    <property type="term" value="F:aspartic-type endopeptidase activity"/>
    <property type="evidence" value="ECO:0007669"/>
    <property type="project" value="InterPro"/>
</dbReference>
<feature type="transmembrane region" description="Helical" evidence="7">
    <location>
        <begin position="226"/>
        <end position="245"/>
    </location>
</feature>
<dbReference type="InterPro" id="IPR050882">
    <property type="entry name" value="Prepilin_peptidase/N-MTase"/>
</dbReference>
<keyword evidence="6 7" id="KW-0472">Membrane</keyword>
<feature type="domain" description="Prepilin peptidase A24 N-terminal" evidence="9">
    <location>
        <begin position="12"/>
        <end position="90"/>
    </location>
</feature>
<evidence type="ECO:0000256" key="6">
    <source>
        <dbReference type="ARBA" id="ARBA00023136"/>
    </source>
</evidence>
<dbReference type="PANTHER" id="PTHR30487">
    <property type="entry name" value="TYPE 4 PREPILIN-LIKE PROTEINS LEADER PEPTIDE-PROCESSING ENZYME"/>
    <property type="match status" value="1"/>
</dbReference>
<dbReference type="Pfam" id="PF01478">
    <property type="entry name" value="Peptidase_A24"/>
    <property type="match status" value="1"/>
</dbReference>
<name>A0A0G0QRC0_9BACT</name>
<feature type="transmembrane region" description="Helical" evidence="7">
    <location>
        <begin position="6"/>
        <end position="27"/>
    </location>
</feature>
<dbReference type="Proteomes" id="UP000034687">
    <property type="component" value="Unassembled WGS sequence"/>
</dbReference>
<accession>A0A0G0QRC0</accession>
<protein>
    <submittedName>
        <fullName evidence="10">Aspartate peptidase</fullName>
    </submittedName>
</protein>
<comment type="subcellular location">
    <subcellularLocation>
        <location evidence="1">Cell membrane</location>
        <topology evidence="1">Multi-pass membrane protein</topology>
    </subcellularLocation>
</comment>
<evidence type="ECO:0000256" key="2">
    <source>
        <dbReference type="ARBA" id="ARBA00005801"/>
    </source>
</evidence>
<dbReference type="GO" id="GO:0005886">
    <property type="term" value="C:plasma membrane"/>
    <property type="evidence" value="ECO:0007669"/>
    <property type="project" value="UniProtKB-SubCell"/>
</dbReference>
<comment type="caution">
    <text evidence="10">The sequence shown here is derived from an EMBL/GenBank/DDBJ whole genome shotgun (WGS) entry which is preliminary data.</text>
</comment>
<evidence type="ECO:0000259" key="9">
    <source>
        <dbReference type="Pfam" id="PF06750"/>
    </source>
</evidence>
<evidence type="ECO:0000256" key="3">
    <source>
        <dbReference type="ARBA" id="ARBA00022475"/>
    </source>
</evidence>
<evidence type="ECO:0000259" key="8">
    <source>
        <dbReference type="Pfam" id="PF01478"/>
    </source>
</evidence>
<dbReference type="PATRIC" id="fig|1618575.3.peg.14"/>
<dbReference type="GO" id="GO:0006465">
    <property type="term" value="P:signal peptide processing"/>
    <property type="evidence" value="ECO:0007669"/>
    <property type="project" value="TreeGrafter"/>
</dbReference>
<evidence type="ECO:0000256" key="4">
    <source>
        <dbReference type="ARBA" id="ARBA00022692"/>
    </source>
</evidence>
<evidence type="ECO:0000313" key="10">
    <source>
        <dbReference type="EMBL" id="KKR39911.1"/>
    </source>
</evidence>
<reference evidence="10 11" key="1">
    <citation type="journal article" date="2015" name="Nature">
        <title>rRNA introns, odd ribosomes, and small enigmatic genomes across a large radiation of phyla.</title>
        <authorList>
            <person name="Brown C.T."/>
            <person name="Hug L.A."/>
            <person name="Thomas B.C."/>
            <person name="Sharon I."/>
            <person name="Castelle C.J."/>
            <person name="Singh A."/>
            <person name="Wilkins M.J."/>
            <person name="Williams K.H."/>
            <person name="Banfield J.F."/>
        </authorList>
    </citation>
    <scope>NUCLEOTIDE SEQUENCE [LARGE SCALE GENOMIC DNA]</scope>
</reference>
<feature type="transmembrane region" description="Helical" evidence="7">
    <location>
        <begin position="181"/>
        <end position="214"/>
    </location>
</feature>
<keyword evidence="3" id="KW-1003">Cell membrane</keyword>
<organism evidence="10 11">
    <name type="scientific">Candidatus Woesebacteria bacterium GW2011_GWB1_40_101</name>
    <dbReference type="NCBI Taxonomy" id="1618575"/>
    <lineage>
        <taxon>Bacteria</taxon>
        <taxon>Candidatus Woeseibacteriota</taxon>
    </lineage>
</organism>
<sequence length="250" mass="27568">MQIFLILALAAIGLIAGSFISALTYRLPREISIAKGRSKCVFCRKKISWYDNIPVISYILLGGKCRSCKKSISLRYPIIEVATSVLFVLAGLILNGIFLPFYLIIISGLLAIFVIDLENSIIPDSIVFFLFLITVAFNLLLMTAPSDFYVKLVSGFVASLFLLFIHLLTKGRGMGLGDVKFVLFGGTLLGFPNTLVFLFSSFLTGAGVGIILILTKRAKFGKPIPFGPYLVFGLMIALLFGDYLLKRWLQ</sequence>
<comment type="similarity">
    <text evidence="2">Belongs to the peptidase A24 family.</text>
</comment>
<feature type="transmembrane region" description="Helical" evidence="7">
    <location>
        <begin position="124"/>
        <end position="142"/>
    </location>
</feature>
<feature type="domain" description="Prepilin type IV endopeptidase peptidase" evidence="8">
    <location>
        <begin position="103"/>
        <end position="210"/>
    </location>
</feature>
<dbReference type="PANTHER" id="PTHR30487:SF0">
    <property type="entry name" value="PREPILIN LEADER PEPTIDASE_N-METHYLTRANSFERASE-RELATED"/>
    <property type="match status" value="1"/>
</dbReference>
<keyword evidence="4 7" id="KW-0812">Transmembrane</keyword>
<evidence type="ECO:0000256" key="1">
    <source>
        <dbReference type="ARBA" id="ARBA00004651"/>
    </source>
</evidence>
<feature type="transmembrane region" description="Helical" evidence="7">
    <location>
        <begin position="148"/>
        <end position="169"/>
    </location>
</feature>
<dbReference type="Gene3D" id="1.20.120.1220">
    <property type="match status" value="1"/>
</dbReference>
<dbReference type="EMBL" id="LBXW01000001">
    <property type="protein sequence ID" value="KKR39911.1"/>
    <property type="molecule type" value="Genomic_DNA"/>
</dbReference>
<dbReference type="InterPro" id="IPR010627">
    <property type="entry name" value="Prepilin_pept_A24_N"/>
</dbReference>
<gene>
    <name evidence="10" type="ORF">UT72_C0001G0013</name>
</gene>
<dbReference type="Pfam" id="PF06750">
    <property type="entry name" value="A24_N_bact"/>
    <property type="match status" value="1"/>
</dbReference>
<keyword evidence="5 7" id="KW-1133">Transmembrane helix</keyword>
<evidence type="ECO:0000256" key="5">
    <source>
        <dbReference type="ARBA" id="ARBA00022989"/>
    </source>
</evidence>
<dbReference type="AlphaFoldDB" id="A0A0G0QRC0"/>
<evidence type="ECO:0000256" key="7">
    <source>
        <dbReference type="SAM" id="Phobius"/>
    </source>
</evidence>
<dbReference type="InterPro" id="IPR000045">
    <property type="entry name" value="Prepilin_IV_endopep_pep"/>
</dbReference>
<proteinExistence type="inferred from homology"/>